<reference evidence="2" key="1">
    <citation type="submission" date="2017-06" db="EMBL/GenBank/DDBJ databases">
        <authorList>
            <person name="Varghese N."/>
            <person name="Submissions S."/>
        </authorList>
    </citation>
    <scope>NUCLEOTIDE SEQUENCE [LARGE SCALE GENOMIC DNA]</scope>
    <source>
        <strain evidence="2">NKM1</strain>
    </source>
</reference>
<accession>A0A239HJJ0</accession>
<name>A0A239HJJ0_9BACT</name>
<gene>
    <name evidence="1" type="ORF">SAMN06296052_1148</name>
</gene>
<dbReference type="AlphaFoldDB" id="A0A239HJJ0"/>
<organism evidence="1 2">
    <name type="scientific">Pontibacter ummariensis</name>
    <dbReference type="NCBI Taxonomy" id="1610492"/>
    <lineage>
        <taxon>Bacteria</taxon>
        <taxon>Pseudomonadati</taxon>
        <taxon>Bacteroidota</taxon>
        <taxon>Cytophagia</taxon>
        <taxon>Cytophagales</taxon>
        <taxon>Hymenobacteraceae</taxon>
        <taxon>Pontibacter</taxon>
    </lineage>
</organism>
<dbReference type="Proteomes" id="UP000198432">
    <property type="component" value="Unassembled WGS sequence"/>
</dbReference>
<dbReference type="EMBL" id="FZOQ01000014">
    <property type="protein sequence ID" value="SNS81291.1"/>
    <property type="molecule type" value="Genomic_DNA"/>
</dbReference>
<dbReference type="OrthoDB" id="5500612at2"/>
<keyword evidence="2" id="KW-1185">Reference proteome</keyword>
<proteinExistence type="predicted"/>
<evidence type="ECO:0000313" key="1">
    <source>
        <dbReference type="EMBL" id="SNS81291.1"/>
    </source>
</evidence>
<dbReference type="RefSeq" id="WP_089320053.1">
    <property type="nucleotide sequence ID" value="NZ_FZOQ01000014.1"/>
</dbReference>
<sequence>MPVIGEDPVYNIGGHSEGCNNGAGFISLFGISTADNTELDVRLQTFSGTVLDRFTCPPGTRDAGKSYTDLANDNYTVVYTPKVDGLAHVGDQVNIAISCEAVPPPPEEEQPVCVATKAFTIEPRRGPRFFMVWKDDKHQQHRVEWMQKGYTGEPEELRGEGKPFTVEYPGLRNKLDVLSGSGAKVGIIVQRYGLMQDLYTVDEREYQVNHYIDGVLNWRGYHMADVYNEPWISIPFVATIQAYDGIGLLQNRPYLDPHGERYYGRARSIDVIFRCLRLLDLDLPVWMAVNVWETTMDLNVEPLSQAYVDQSGYYNDENEALTCKEVLERILKPYNAFIKQAKGALHIIRFTETQDVYQRRQSSMGKGDAQVQLDLKKEPEFEDLYEIRRFGEVSYREGSQYMTSMPAYKLVTSVTNYGQYENFVFNGDFERWVDGEPMFWNLEEGLQVEQILDGEKFRLGFPQPRMAGDIDVKYLRSEAYEFLVQSTRGFTVSFDYTITVEDYPPNETFNWLELPVFSLENGNLYLANDAAYPAVGNFNGTVVTFQNALIKSGVANVSNLEKRIDMVYANQNGSFTYQQGTTVSAAAPDTVPNEPAGTLIATYLTFDQGEVTFGSVSSATKVMFDVKPGIGEYYGEQQSKLRATRRYRGYYPYDIDPENRINIAGWDTLDRRFGVSIGDLEGDNGFFTKKGTFTVHFDPLSVAGKPRLFIGNPQVYRDNLRGVQITIDNVRFQERQLDGIERMKITGENEGQINTAPLELDLYHGSGIPRTEALITLADGTPAYKFNTGYLLQELTVRDILAQHPRALLVMSARLAGPVSPISVLKDPFLPNSRFLVDRYSYNAKSGLTEIEAIEIFGGPEELVPEDAIFTEDYNGIATEDFTYITIE</sequence>
<evidence type="ECO:0000313" key="2">
    <source>
        <dbReference type="Proteomes" id="UP000198432"/>
    </source>
</evidence>
<protein>
    <submittedName>
        <fullName evidence="1">Uncharacterized protein</fullName>
    </submittedName>
</protein>